<proteinExistence type="predicted"/>
<sequence length="516" mass="56253">MTTEQSDVIIVGYGPVGQVLAILLAQKGWRVTVVERRDAPYHLPRATVFDGETARIFASLGIGPALARIGLATDSYDWRTATGETLIHLEFSRAGESGWPDATTFHQPALEEELDHRAKSLPSLRVLRGHTATSLMAEQDRVTLTVESSDGERRDLTASWLVGCDGANSFVRAAIGADVTDLGFSFDWLLCDVVPRNPDAFNQPNQQICDPARPRTAVGSGPGHRRWEFMRLPDETVGELDRPETAWLLLKSFDVTPDNATLTRHAVYTFRSSWVETWRDGRVLLAGDAAHVMPPFAGQGMCSGIRDAANLAWKLDLVLTGFAGTDLIDSYGIERRDHVQRTVELSVQLGKIICVTDPEAAAQRDAALRTGPKLDRPVSQVLRKGVLHRSLGAVAAPPTGAVMPQGTVTRGDVTGLFDDVIGTGFVLVSTVDIDGMLSDEHRQLLTALKTHVVHIVEESPAEEAVVDTGGVYLPFLAAKRAKFVLVRPDHHIFGVARNNRELATMVTQLRTQLLGS</sequence>
<name>A0A1Y5XZD9_KIBAR</name>
<evidence type="ECO:0000259" key="2">
    <source>
        <dbReference type="Pfam" id="PF01494"/>
    </source>
</evidence>
<dbReference type="PANTHER" id="PTHR43476:SF3">
    <property type="entry name" value="FAD-BINDING MONOOXYGENASE"/>
    <property type="match status" value="1"/>
</dbReference>
<gene>
    <name evidence="3" type="ORF">SAMN05661093_07461</name>
</gene>
<dbReference type="Gene3D" id="3.50.50.60">
    <property type="entry name" value="FAD/NAD(P)-binding domain"/>
    <property type="match status" value="1"/>
</dbReference>
<dbReference type="Gene3D" id="3.30.70.2450">
    <property type="match status" value="1"/>
</dbReference>
<dbReference type="InterPro" id="IPR036188">
    <property type="entry name" value="FAD/NAD-bd_sf"/>
</dbReference>
<keyword evidence="1" id="KW-0560">Oxidoreductase</keyword>
<dbReference type="AlphaFoldDB" id="A0A1Y5XZD9"/>
<dbReference type="Pfam" id="PF01494">
    <property type="entry name" value="FAD_binding_3"/>
    <property type="match status" value="1"/>
</dbReference>
<reference evidence="3 4" key="1">
    <citation type="submission" date="2017-04" db="EMBL/GenBank/DDBJ databases">
        <authorList>
            <person name="Afonso C.L."/>
            <person name="Miller P.J."/>
            <person name="Scott M.A."/>
            <person name="Spackman E."/>
            <person name="Goraichik I."/>
            <person name="Dimitrov K.M."/>
            <person name="Suarez D.L."/>
            <person name="Swayne D.E."/>
        </authorList>
    </citation>
    <scope>NUCLEOTIDE SEQUENCE [LARGE SCALE GENOMIC DNA]</scope>
    <source>
        <strain evidence="3 4">DSM 43828</strain>
    </source>
</reference>
<dbReference type="GO" id="GO:0008688">
    <property type="term" value="F:3-(3-hydroxyphenyl)propionate hydroxylase activity"/>
    <property type="evidence" value="ECO:0007669"/>
    <property type="project" value="TreeGrafter"/>
</dbReference>
<dbReference type="GO" id="GO:0019622">
    <property type="term" value="P:3-(3-hydroxy)phenylpropionate catabolic process"/>
    <property type="evidence" value="ECO:0007669"/>
    <property type="project" value="TreeGrafter"/>
</dbReference>
<dbReference type="OrthoDB" id="8670884at2"/>
<evidence type="ECO:0000256" key="1">
    <source>
        <dbReference type="ARBA" id="ARBA00023002"/>
    </source>
</evidence>
<dbReference type="InterPro" id="IPR002938">
    <property type="entry name" value="FAD-bd"/>
</dbReference>
<evidence type="ECO:0000313" key="3">
    <source>
        <dbReference type="EMBL" id="SMD22497.1"/>
    </source>
</evidence>
<organism evidence="3 4">
    <name type="scientific">Kibdelosporangium aridum</name>
    <dbReference type="NCBI Taxonomy" id="2030"/>
    <lineage>
        <taxon>Bacteria</taxon>
        <taxon>Bacillati</taxon>
        <taxon>Actinomycetota</taxon>
        <taxon>Actinomycetes</taxon>
        <taxon>Pseudonocardiales</taxon>
        <taxon>Pseudonocardiaceae</taxon>
        <taxon>Kibdelosporangium</taxon>
    </lineage>
</organism>
<dbReference type="InterPro" id="IPR050631">
    <property type="entry name" value="PheA/TfdB_FAD_monoxygenase"/>
</dbReference>
<dbReference type="SUPFAM" id="SSF51905">
    <property type="entry name" value="FAD/NAD(P)-binding domain"/>
    <property type="match status" value="1"/>
</dbReference>
<dbReference type="NCBIfam" id="NF004829">
    <property type="entry name" value="PRK06183.1-3"/>
    <property type="match status" value="1"/>
</dbReference>
<dbReference type="RefSeq" id="WP_084431885.1">
    <property type="nucleotide sequence ID" value="NZ_FWXV01000008.1"/>
</dbReference>
<dbReference type="Proteomes" id="UP000192674">
    <property type="component" value="Unassembled WGS sequence"/>
</dbReference>
<dbReference type="PRINTS" id="PR00420">
    <property type="entry name" value="RNGMNOXGNASE"/>
</dbReference>
<dbReference type="PANTHER" id="PTHR43476">
    <property type="entry name" value="3-(3-HYDROXY-PHENYL)PROPIONATE/3-HYDROXYCINNAMIC ACID HYDROXYLASE"/>
    <property type="match status" value="1"/>
</dbReference>
<feature type="domain" description="FAD-binding" evidence="2">
    <location>
        <begin position="6"/>
        <end position="345"/>
    </location>
</feature>
<protein>
    <submittedName>
        <fullName evidence="3">Flavoprotein hydroxylase</fullName>
    </submittedName>
</protein>
<dbReference type="EMBL" id="FWXV01000008">
    <property type="protein sequence ID" value="SMD22497.1"/>
    <property type="molecule type" value="Genomic_DNA"/>
</dbReference>
<evidence type="ECO:0000313" key="4">
    <source>
        <dbReference type="Proteomes" id="UP000192674"/>
    </source>
</evidence>
<keyword evidence="4" id="KW-1185">Reference proteome</keyword>
<accession>A0A1Y5XZD9</accession>
<dbReference type="GO" id="GO:0071949">
    <property type="term" value="F:FAD binding"/>
    <property type="evidence" value="ECO:0007669"/>
    <property type="project" value="InterPro"/>
</dbReference>